<dbReference type="InterPro" id="IPR004872">
    <property type="entry name" value="Lipoprotein_NlpA"/>
</dbReference>
<evidence type="ECO:0000256" key="6">
    <source>
        <dbReference type="ARBA" id="ARBA00023288"/>
    </source>
</evidence>
<keyword evidence="4" id="KW-0472">Membrane</keyword>
<comment type="similarity">
    <text evidence="2">Belongs to the NlpA lipoprotein family.</text>
</comment>
<proteinExistence type="inferred from homology"/>
<dbReference type="Gene3D" id="3.40.190.10">
    <property type="entry name" value="Periplasmic binding protein-like II"/>
    <property type="match status" value="2"/>
</dbReference>
<keyword evidence="5" id="KW-0564">Palmitate</keyword>
<accession>A0ABS0LSD0</accession>
<dbReference type="EMBL" id="JACBXQ010000003">
    <property type="protein sequence ID" value="MBG9986370.1"/>
    <property type="molecule type" value="Genomic_DNA"/>
</dbReference>
<protein>
    <submittedName>
        <fullName evidence="7">Methionine-binding protein</fullName>
    </submittedName>
</protein>
<evidence type="ECO:0000313" key="8">
    <source>
        <dbReference type="Proteomes" id="UP000721415"/>
    </source>
</evidence>
<evidence type="ECO:0000256" key="3">
    <source>
        <dbReference type="ARBA" id="ARBA00022729"/>
    </source>
</evidence>
<dbReference type="SUPFAM" id="SSF53850">
    <property type="entry name" value="Periplasmic binding protein-like II"/>
    <property type="match status" value="1"/>
</dbReference>
<evidence type="ECO:0000256" key="5">
    <source>
        <dbReference type="ARBA" id="ARBA00023139"/>
    </source>
</evidence>
<reference evidence="7 8" key="1">
    <citation type="submission" date="2020-07" db="EMBL/GenBank/DDBJ databases">
        <title>Facklamia lactis sp. nov., isolated from raw milk.</title>
        <authorList>
            <person name="Doll E.V."/>
            <person name="Huptas C."/>
            <person name="Staib L."/>
            <person name="Wenning M."/>
            <person name="Scherer S."/>
        </authorList>
    </citation>
    <scope>NUCLEOTIDE SEQUENCE [LARGE SCALE GENOMIC DNA]</scope>
    <source>
        <strain evidence="7 8">DSM 111018</strain>
    </source>
</reference>
<dbReference type="Pfam" id="PF03180">
    <property type="entry name" value="Lipoprotein_9"/>
    <property type="match status" value="1"/>
</dbReference>
<organism evidence="7 8">
    <name type="scientific">Facklamia lactis</name>
    <dbReference type="NCBI Taxonomy" id="2749967"/>
    <lineage>
        <taxon>Bacteria</taxon>
        <taxon>Bacillati</taxon>
        <taxon>Bacillota</taxon>
        <taxon>Bacilli</taxon>
        <taxon>Lactobacillales</taxon>
        <taxon>Aerococcaceae</taxon>
        <taxon>Facklamia</taxon>
    </lineage>
</organism>
<evidence type="ECO:0000256" key="2">
    <source>
        <dbReference type="ARBA" id="ARBA00008973"/>
    </source>
</evidence>
<evidence type="ECO:0000313" key="7">
    <source>
        <dbReference type="EMBL" id="MBG9986370.1"/>
    </source>
</evidence>
<keyword evidence="6" id="KW-0449">Lipoprotein</keyword>
<dbReference type="PANTHER" id="PTHR30429">
    <property type="entry name" value="D-METHIONINE-BINDING LIPOPROTEIN METQ"/>
    <property type="match status" value="1"/>
</dbReference>
<keyword evidence="3" id="KW-0732">Signal</keyword>
<dbReference type="Proteomes" id="UP000721415">
    <property type="component" value="Unassembled WGS sequence"/>
</dbReference>
<sequence>MKKLLFTFLGLILCASSLFKIYIVSAEEEKAIKIGVTSVSNITYEAIKDHYEKLGYKTEAIMFDTNPVLLEALAAGEIDISLGQHKVFVENFSKTKGVEIEVVKPYGYYTGIGLYSEKYTTVEEIPNGATIAIMNDSMNMNVGLRMLEEAGFIKVSDNVESATIVDIEEYLKDVKIVDMEQQQTVSSLKDVDAATVFFTHMSNAGLIPDNYIIRDNVMINYPMGPIVKSEFATEDWAVDYAKCFKIEEVQSEIEEKLPGVFEFYEDDSQVKE</sequence>
<dbReference type="PANTHER" id="PTHR30429:SF0">
    <property type="entry name" value="METHIONINE-BINDING LIPOPROTEIN METQ"/>
    <property type="match status" value="1"/>
</dbReference>
<comment type="subcellular location">
    <subcellularLocation>
        <location evidence="1">Membrane</location>
        <topology evidence="1">Lipid-anchor</topology>
    </subcellularLocation>
</comment>
<comment type="caution">
    <text evidence="7">The sequence shown here is derived from an EMBL/GenBank/DDBJ whole genome shotgun (WGS) entry which is preliminary data.</text>
</comment>
<gene>
    <name evidence="7" type="ORF">HZY91_05615</name>
</gene>
<name>A0ABS0LSD0_9LACT</name>
<dbReference type="RefSeq" id="WP_197115295.1">
    <property type="nucleotide sequence ID" value="NZ_JACBXQ010000003.1"/>
</dbReference>
<evidence type="ECO:0000256" key="1">
    <source>
        <dbReference type="ARBA" id="ARBA00004635"/>
    </source>
</evidence>
<keyword evidence="8" id="KW-1185">Reference proteome</keyword>
<evidence type="ECO:0000256" key="4">
    <source>
        <dbReference type="ARBA" id="ARBA00023136"/>
    </source>
</evidence>